<reference evidence="6" key="1">
    <citation type="submission" date="2018-12" db="EMBL/GenBank/DDBJ databases">
        <authorList>
            <person name="Will S."/>
            <person name="Neumann-Schaal M."/>
            <person name="Henke P."/>
        </authorList>
    </citation>
    <scope>NUCLEOTIDE SEQUENCE</scope>
    <source>
        <strain evidence="6">PCC 7102</strain>
    </source>
</reference>
<evidence type="ECO:0000256" key="4">
    <source>
        <dbReference type="PROSITE-ProRule" id="PRU00335"/>
    </source>
</evidence>
<dbReference type="PANTHER" id="PTHR30055">
    <property type="entry name" value="HTH-TYPE TRANSCRIPTIONAL REGULATOR RUTR"/>
    <property type="match status" value="1"/>
</dbReference>
<name>A0A433ULF0_9CYAN</name>
<dbReference type="GO" id="GO:0000976">
    <property type="term" value="F:transcription cis-regulatory region binding"/>
    <property type="evidence" value="ECO:0007669"/>
    <property type="project" value="TreeGrafter"/>
</dbReference>
<dbReference type="GO" id="GO:0003700">
    <property type="term" value="F:DNA-binding transcription factor activity"/>
    <property type="evidence" value="ECO:0007669"/>
    <property type="project" value="TreeGrafter"/>
</dbReference>
<dbReference type="Proteomes" id="UP000271624">
    <property type="component" value="Unassembled WGS sequence"/>
</dbReference>
<dbReference type="SUPFAM" id="SSF48498">
    <property type="entry name" value="Tetracyclin repressor-like, C-terminal domain"/>
    <property type="match status" value="1"/>
</dbReference>
<dbReference type="RefSeq" id="WP_127087168.1">
    <property type="nucleotide sequence ID" value="NZ_RSCL01000046.1"/>
</dbReference>
<dbReference type="InterPro" id="IPR009057">
    <property type="entry name" value="Homeodomain-like_sf"/>
</dbReference>
<keyword evidence="7" id="KW-1185">Reference proteome</keyword>
<dbReference type="InterPro" id="IPR023772">
    <property type="entry name" value="DNA-bd_HTH_TetR-type_CS"/>
</dbReference>
<dbReference type="PROSITE" id="PS50977">
    <property type="entry name" value="HTH_TETR_2"/>
    <property type="match status" value="1"/>
</dbReference>
<dbReference type="PRINTS" id="PR00455">
    <property type="entry name" value="HTHTETR"/>
</dbReference>
<sequence>MARIKTREIERETTVEKIEKILTGAMQEFLAHGYAGTSMDRVAARAGVSKATVYSHFHDKERLFKALIQQSAHKKFEDLFDKLPLEGEPEVVLRHLITTALHRMISDKEHQAFVRILIGESGRFPELAKAWIHDIMTPPLKIICEYLNKHPELNIPDAEATVRMMIGSMVHFMMTQEILHGKEIFPMETDRMVECLMYHILKD</sequence>
<evidence type="ECO:0000259" key="5">
    <source>
        <dbReference type="PROSITE" id="PS50977"/>
    </source>
</evidence>
<organism evidence="6 7">
    <name type="scientific">Dulcicalothrix desertica PCC 7102</name>
    <dbReference type="NCBI Taxonomy" id="232991"/>
    <lineage>
        <taxon>Bacteria</taxon>
        <taxon>Bacillati</taxon>
        <taxon>Cyanobacteriota</taxon>
        <taxon>Cyanophyceae</taxon>
        <taxon>Nostocales</taxon>
        <taxon>Calotrichaceae</taxon>
        <taxon>Dulcicalothrix</taxon>
    </lineage>
</organism>
<accession>A0A433ULF0</accession>
<evidence type="ECO:0000256" key="1">
    <source>
        <dbReference type="ARBA" id="ARBA00023015"/>
    </source>
</evidence>
<evidence type="ECO:0000256" key="3">
    <source>
        <dbReference type="ARBA" id="ARBA00023163"/>
    </source>
</evidence>
<dbReference type="PROSITE" id="PS01081">
    <property type="entry name" value="HTH_TETR_1"/>
    <property type="match status" value="1"/>
</dbReference>
<protein>
    <recommendedName>
        <fullName evidence="5">HTH tetR-type domain-containing protein</fullName>
    </recommendedName>
</protein>
<reference evidence="6" key="2">
    <citation type="journal article" date="2019" name="Genome Biol. Evol.">
        <title>Day and night: Metabolic profiles and evolutionary relationships of six axenic non-marine cyanobacteria.</title>
        <authorList>
            <person name="Will S.E."/>
            <person name="Henke P."/>
            <person name="Boedeker C."/>
            <person name="Huang S."/>
            <person name="Brinkmann H."/>
            <person name="Rohde M."/>
            <person name="Jarek M."/>
            <person name="Friedl T."/>
            <person name="Seufert S."/>
            <person name="Schumacher M."/>
            <person name="Overmann J."/>
            <person name="Neumann-Schaal M."/>
            <person name="Petersen J."/>
        </authorList>
    </citation>
    <scope>NUCLEOTIDE SEQUENCE [LARGE SCALE GENOMIC DNA]</scope>
    <source>
        <strain evidence="6">PCC 7102</strain>
    </source>
</reference>
<dbReference type="FunFam" id="1.10.10.60:FF:000141">
    <property type="entry name" value="TetR family transcriptional regulator"/>
    <property type="match status" value="1"/>
</dbReference>
<dbReference type="InterPro" id="IPR001647">
    <property type="entry name" value="HTH_TetR"/>
</dbReference>
<dbReference type="Gene3D" id="1.10.357.10">
    <property type="entry name" value="Tetracycline Repressor, domain 2"/>
    <property type="match status" value="1"/>
</dbReference>
<gene>
    <name evidence="6" type="ORF">DSM106972_092260</name>
</gene>
<dbReference type="InterPro" id="IPR050109">
    <property type="entry name" value="HTH-type_TetR-like_transc_reg"/>
</dbReference>
<keyword evidence="1" id="KW-0805">Transcription regulation</keyword>
<proteinExistence type="predicted"/>
<feature type="domain" description="HTH tetR-type" evidence="5">
    <location>
        <begin position="15"/>
        <end position="75"/>
    </location>
</feature>
<dbReference type="Pfam" id="PF14246">
    <property type="entry name" value="TetR_C_7"/>
    <property type="match status" value="1"/>
</dbReference>
<dbReference type="OrthoDB" id="9816431at2"/>
<feature type="DNA-binding region" description="H-T-H motif" evidence="4">
    <location>
        <begin position="38"/>
        <end position="57"/>
    </location>
</feature>
<dbReference type="Pfam" id="PF00440">
    <property type="entry name" value="TetR_N"/>
    <property type="match status" value="1"/>
</dbReference>
<evidence type="ECO:0000313" key="7">
    <source>
        <dbReference type="Proteomes" id="UP000271624"/>
    </source>
</evidence>
<dbReference type="PANTHER" id="PTHR30055:SF223">
    <property type="entry name" value="HTH-TYPE TRANSCRIPTIONAL REGULATOR UIDR"/>
    <property type="match status" value="1"/>
</dbReference>
<dbReference type="AlphaFoldDB" id="A0A433ULF0"/>
<dbReference type="InterPro" id="IPR036271">
    <property type="entry name" value="Tet_transcr_reg_TetR-rel_C_sf"/>
</dbReference>
<keyword evidence="3" id="KW-0804">Transcription</keyword>
<dbReference type="SUPFAM" id="SSF46689">
    <property type="entry name" value="Homeodomain-like"/>
    <property type="match status" value="1"/>
</dbReference>
<keyword evidence="2 4" id="KW-0238">DNA-binding</keyword>
<evidence type="ECO:0000256" key="2">
    <source>
        <dbReference type="ARBA" id="ARBA00023125"/>
    </source>
</evidence>
<dbReference type="GO" id="GO:0045892">
    <property type="term" value="P:negative regulation of DNA-templated transcription"/>
    <property type="evidence" value="ECO:0007669"/>
    <property type="project" value="UniProtKB-ARBA"/>
</dbReference>
<dbReference type="InterPro" id="IPR039536">
    <property type="entry name" value="TetR_C_Proteobacteria"/>
</dbReference>
<comment type="caution">
    <text evidence="6">The sequence shown here is derived from an EMBL/GenBank/DDBJ whole genome shotgun (WGS) entry which is preliminary data.</text>
</comment>
<dbReference type="EMBL" id="RSCL01000046">
    <property type="protein sequence ID" value="RUS94691.1"/>
    <property type="molecule type" value="Genomic_DNA"/>
</dbReference>
<evidence type="ECO:0000313" key="6">
    <source>
        <dbReference type="EMBL" id="RUS94691.1"/>
    </source>
</evidence>